<name>A0A250X0Q8_9CHLO</name>
<comment type="caution">
    <text evidence="1">The sequence shown here is derived from an EMBL/GenBank/DDBJ whole genome shotgun (WGS) entry which is preliminary data.</text>
</comment>
<dbReference type="AlphaFoldDB" id="A0A250X0Q8"/>
<accession>A0A250X0Q8</accession>
<gene>
    <name evidence="1" type="ORF">CEUSTIGMA_g4130.t1</name>
</gene>
<dbReference type="InterPro" id="IPR052341">
    <property type="entry name" value="LOG_family_nucleotidases"/>
</dbReference>
<dbReference type="STRING" id="1157962.A0A250X0Q8"/>
<dbReference type="Pfam" id="PF18306">
    <property type="entry name" value="LDcluster4"/>
    <property type="match status" value="1"/>
</dbReference>
<dbReference type="EMBL" id="BEGY01000019">
    <property type="protein sequence ID" value="GAX76684.1"/>
    <property type="molecule type" value="Genomic_DNA"/>
</dbReference>
<protein>
    <recommendedName>
        <fullName evidence="3">TIGR00725 family protein</fullName>
    </recommendedName>
</protein>
<dbReference type="Gene3D" id="3.40.50.450">
    <property type="match status" value="1"/>
</dbReference>
<proteinExistence type="predicted"/>
<dbReference type="Proteomes" id="UP000232323">
    <property type="component" value="Unassembled WGS sequence"/>
</dbReference>
<evidence type="ECO:0000313" key="2">
    <source>
        <dbReference type="Proteomes" id="UP000232323"/>
    </source>
</evidence>
<dbReference type="InterPro" id="IPR005268">
    <property type="entry name" value="CHP00725"/>
</dbReference>
<dbReference type="InterPro" id="IPR041164">
    <property type="entry name" value="LDcluster4"/>
</dbReference>
<dbReference type="GO" id="GO:0005829">
    <property type="term" value="C:cytosol"/>
    <property type="evidence" value="ECO:0007669"/>
    <property type="project" value="TreeGrafter"/>
</dbReference>
<keyword evidence="2" id="KW-1185">Reference proteome</keyword>
<evidence type="ECO:0008006" key="3">
    <source>
        <dbReference type="Google" id="ProtNLM"/>
    </source>
</evidence>
<sequence length="164" mass="16617">MAPKTIIAVVGPDTQDQKLQDLAYDVGKAIAEAGYVLLTGGRSLGIMDYASKGAQSAGGLTVGALPGQDESEMSTAIDIPILTGMGSARNNVIALSGRVVVACGIGPGTAAELSLALKAGKHVVLLHCGGDAETFFRSLTPAQVHVASTAAEMLVLIRSVLSTK</sequence>
<organism evidence="1 2">
    <name type="scientific">Chlamydomonas eustigma</name>
    <dbReference type="NCBI Taxonomy" id="1157962"/>
    <lineage>
        <taxon>Eukaryota</taxon>
        <taxon>Viridiplantae</taxon>
        <taxon>Chlorophyta</taxon>
        <taxon>core chlorophytes</taxon>
        <taxon>Chlorophyceae</taxon>
        <taxon>CS clade</taxon>
        <taxon>Chlamydomonadales</taxon>
        <taxon>Chlamydomonadaceae</taxon>
        <taxon>Chlamydomonas</taxon>
    </lineage>
</organism>
<dbReference type="SUPFAM" id="SSF102405">
    <property type="entry name" value="MCP/YpsA-like"/>
    <property type="match status" value="1"/>
</dbReference>
<dbReference type="OrthoDB" id="5133950at2759"/>
<dbReference type="PANTHER" id="PTHR43393">
    <property type="entry name" value="CYTOKININ RIBOSIDE 5'-MONOPHOSPHATE PHOSPHORIBOHYDROLASE"/>
    <property type="match status" value="1"/>
</dbReference>
<dbReference type="PANTHER" id="PTHR43393:SF3">
    <property type="entry name" value="LYSINE DECARBOXYLASE-LIKE PROTEIN"/>
    <property type="match status" value="1"/>
</dbReference>
<reference evidence="1 2" key="1">
    <citation type="submission" date="2017-08" db="EMBL/GenBank/DDBJ databases">
        <title>Acidophilic green algal genome provides insights into adaptation to an acidic environment.</title>
        <authorList>
            <person name="Hirooka S."/>
            <person name="Hirose Y."/>
            <person name="Kanesaki Y."/>
            <person name="Higuchi S."/>
            <person name="Fujiwara T."/>
            <person name="Onuma R."/>
            <person name="Era A."/>
            <person name="Ohbayashi R."/>
            <person name="Uzuka A."/>
            <person name="Nozaki H."/>
            <person name="Yoshikawa H."/>
            <person name="Miyagishima S.Y."/>
        </authorList>
    </citation>
    <scope>NUCLEOTIDE SEQUENCE [LARGE SCALE GENOMIC DNA]</scope>
    <source>
        <strain evidence="1 2">NIES-2499</strain>
    </source>
</reference>
<dbReference type="NCBIfam" id="TIGR00725">
    <property type="entry name" value="TIGR00725 family protein"/>
    <property type="match status" value="1"/>
</dbReference>
<evidence type="ECO:0000313" key="1">
    <source>
        <dbReference type="EMBL" id="GAX76684.1"/>
    </source>
</evidence>